<organism evidence="2">
    <name type="scientific">Harpegnathos saltator</name>
    <name type="common">Jerdon's jumping ant</name>
    <dbReference type="NCBI Taxonomy" id="610380"/>
    <lineage>
        <taxon>Eukaryota</taxon>
        <taxon>Metazoa</taxon>
        <taxon>Ecdysozoa</taxon>
        <taxon>Arthropoda</taxon>
        <taxon>Hexapoda</taxon>
        <taxon>Insecta</taxon>
        <taxon>Pterygota</taxon>
        <taxon>Neoptera</taxon>
        <taxon>Endopterygota</taxon>
        <taxon>Hymenoptera</taxon>
        <taxon>Apocrita</taxon>
        <taxon>Aculeata</taxon>
        <taxon>Formicoidea</taxon>
        <taxon>Formicidae</taxon>
        <taxon>Ponerinae</taxon>
        <taxon>Ponerini</taxon>
        <taxon>Harpegnathos</taxon>
    </lineage>
</organism>
<gene>
    <name evidence="1" type="ORF">EAI_14320</name>
</gene>
<dbReference type="GO" id="GO:0003676">
    <property type="term" value="F:nucleic acid binding"/>
    <property type="evidence" value="ECO:0007669"/>
    <property type="project" value="InterPro"/>
</dbReference>
<feature type="non-terminal residue" evidence="1">
    <location>
        <position position="1"/>
    </location>
</feature>
<dbReference type="InterPro" id="IPR036397">
    <property type="entry name" value="RNaseH_sf"/>
</dbReference>
<dbReference type="Gene3D" id="3.30.420.10">
    <property type="entry name" value="Ribonuclease H-like superfamily/Ribonuclease H"/>
    <property type="match status" value="1"/>
</dbReference>
<protein>
    <submittedName>
        <fullName evidence="1">Uncharacterized protein</fullName>
    </submittedName>
</protein>
<proteinExistence type="predicted"/>
<dbReference type="EMBL" id="GL449965">
    <property type="protein sequence ID" value="EFN81692.1"/>
    <property type="molecule type" value="Genomic_DNA"/>
</dbReference>
<dbReference type="AlphaFoldDB" id="E2BRK0"/>
<accession>E2BRK0</accession>
<evidence type="ECO:0000313" key="1">
    <source>
        <dbReference type="EMBL" id="EFN81692.1"/>
    </source>
</evidence>
<feature type="non-terminal residue" evidence="1">
    <location>
        <position position="56"/>
    </location>
</feature>
<evidence type="ECO:0000313" key="2">
    <source>
        <dbReference type="Proteomes" id="UP000008237"/>
    </source>
</evidence>
<name>E2BRK0_HARSA</name>
<sequence length="56" mass="6686">YLKDRVYKTKPQNLDVLRHRITTEVALIISEALENISRSFHDRLLQCQIEEGQQFQ</sequence>
<dbReference type="InParanoid" id="E2BRK0"/>
<dbReference type="Proteomes" id="UP000008237">
    <property type="component" value="Unassembled WGS sequence"/>
</dbReference>
<keyword evidence="2" id="KW-1185">Reference proteome</keyword>
<reference evidence="1 2" key="1">
    <citation type="journal article" date="2010" name="Science">
        <title>Genomic comparison of the ants Camponotus floridanus and Harpegnathos saltator.</title>
        <authorList>
            <person name="Bonasio R."/>
            <person name="Zhang G."/>
            <person name="Ye C."/>
            <person name="Mutti N.S."/>
            <person name="Fang X."/>
            <person name="Qin N."/>
            <person name="Donahue G."/>
            <person name="Yang P."/>
            <person name="Li Q."/>
            <person name="Li C."/>
            <person name="Zhang P."/>
            <person name="Huang Z."/>
            <person name="Berger S.L."/>
            <person name="Reinberg D."/>
            <person name="Wang J."/>
            <person name="Liebig J."/>
        </authorList>
    </citation>
    <scope>NUCLEOTIDE SEQUENCE [LARGE SCALE GENOMIC DNA]</scope>
    <source>
        <strain evidence="1 2">R22 G/1</strain>
    </source>
</reference>